<evidence type="ECO:0000313" key="2">
    <source>
        <dbReference type="EMBL" id="MBB5066694.1"/>
    </source>
</evidence>
<dbReference type="EMBL" id="JACHIO010000033">
    <property type="protein sequence ID" value="MBB5066694.1"/>
    <property type="molecule type" value="Genomic_DNA"/>
</dbReference>
<dbReference type="Proteomes" id="UP000584867">
    <property type="component" value="Unassembled WGS sequence"/>
</dbReference>
<dbReference type="RefSeq" id="WP_184260704.1">
    <property type="nucleotide sequence ID" value="NZ_JACHIO010000033.1"/>
</dbReference>
<proteinExistence type="predicted"/>
<evidence type="ECO:0000256" key="1">
    <source>
        <dbReference type="SAM" id="SignalP"/>
    </source>
</evidence>
<evidence type="ECO:0000313" key="3">
    <source>
        <dbReference type="Proteomes" id="UP000584867"/>
    </source>
</evidence>
<comment type="caution">
    <text evidence="2">The sequence shown here is derived from an EMBL/GenBank/DDBJ whole genome shotgun (WGS) entry which is preliminary data.</text>
</comment>
<name>A0A7W8ECJ8_9BACT</name>
<protein>
    <recommendedName>
        <fullName evidence="4">Lipoprotein</fullName>
    </recommendedName>
</protein>
<organism evidence="2 3">
    <name type="scientific">Granulicella mallensis</name>
    <dbReference type="NCBI Taxonomy" id="940614"/>
    <lineage>
        <taxon>Bacteria</taxon>
        <taxon>Pseudomonadati</taxon>
        <taxon>Acidobacteriota</taxon>
        <taxon>Terriglobia</taxon>
        <taxon>Terriglobales</taxon>
        <taxon>Acidobacteriaceae</taxon>
        <taxon>Granulicella</taxon>
    </lineage>
</organism>
<feature type="signal peptide" evidence="1">
    <location>
        <begin position="1"/>
        <end position="29"/>
    </location>
</feature>
<feature type="chain" id="PRO_5031300318" description="Lipoprotein" evidence="1">
    <location>
        <begin position="30"/>
        <end position="213"/>
    </location>
</feature>
<keyword evidence="1" id="KW-0732">Signal</keyword>
<accession>A0A7W8ECJ8</accession>
<gene>
    <name evidence="2" type="ORF">HDF15_005078</name>
</gene>
<dbReference type="AlphaFoldDB" id="A0A7W8ECJ8"/>
<evidence type="ECO:0008006" key="4">
    <source>
        <dbReference type="Google" id="ProtNLM"/>
    </source>
</evidence>
<sequence length="213" mass="22843">MAASSFPFFYILAASCLSLMALPITRANAQTALPVLHLSSLQPLDKVQAASPGVKITQIYNGSPTITMWSAETPLTIAGGESECSFSLLVPHMSAEDVVLSTPPEANGVVTTLDIARFGNMSAAQALAAAYQLAAKLQAHGWVPNPYTKPSAAQAQRLLRRDFSVSIRDLRCGHSQIFISASSDPRHPKNVTWSFGYDLQPRPNPLSQPSTVH</sequence>
<reference evidence="2 3" key="1">
    <citation type="submission" date="2020-08" db="EMBL/GenBank/DDBJ databases">
        <title>Genomic Encyclopedia of Type Strains, Phase IV (KMG-V): Genome sequencing to study the core and pangenomes of soil and plant-associated prokaryotes.</title>
        <authorList>
            <person name="Whitman W."/>
        </authorList>
    </citation>
    <scope>NUCLEOTIDE SEQUENCE [LARGE SCALE GENOMIC DNA]</scope>
    <source>
        <strain evidence="2 3">X5P3</strain>
    </source>
</reference>